<comment type="function">
    <text evidence="4">Involved in the secretory pathway as part of the exocyst complex which tethers secretory vesicles to the sites of exocytosis. Also plays a role in the assembly of the exocyst.</text>
</comment>
<dbReference type="Gene3D" id="1.20.58.1150">
    <property type="match status" value="1"/>
</dbReference>
<keyword evidence="2 4" id="KW-0813">Transport</keyword>
<dbReference type="Gene3D" id="1.20.1280.170">
    <property type="entry name" value="Exocyst complex component Exo70"/>
    <property type="match status" value="1"/>
</dbReference>
<organism evidence="6 7">
    <name type="scientific">Scheffersomyces stipitis (strain ATCC 58785 / CBS 6054 / NBRC 10063 / NRRL Y-11545)</name>
    <name type="common">Yeast</name>
    <name type="synonym">Pichia stipitis</name>
    <dbReference type="NCBI Taxonomy" id="322104"/>
    <lineage>
        <taxon>Eukaryota</taxon>
        <taxon>Fungi</taxon>
        <taxon>Dikarya</taxon>
        <taxon>Ascomycota</taxon>
        <taxon>Saccharomycotina</taxon>
        <taxon>Pichiomycetes</taxon>
        <taxon>Debaryomycetaceae</taxon>
        <taxon>Scheffersomyces</taxon>
    </lineage>
</organism>
<name>A3LWD2_PICST</name>
<accession>A3LWD2</accession>
<dbReference type="GO" id="GO:0000145">
    <property type="term" value="C:exocyst"/>
    <property type="evidence" value="ECO:0007669"/>
    <property type="project" value="InterPro"/>
</dbReference>
<evidence type="ECO:0000313" key="6">
    <source>
        <dbReference type="EMBL" id="ABN66946.2"/>
    </source>
</evidence>
<dbReference type="FunCoup" id="A3LWD2">
    <property type="interactions" value="124"/>
</dbReference>
<dbReference type="InterPro" id="IPR016159">
    <property type="entry name" value="Cullin_repeat-like_dom_sf"/>
</dbReference>
<dbReference type="GO" id="GO:0015031">
    <property type="term" value="P:protein transport"/>
    <property type="evidence" value="ECO:0007669"/>
    <property type="project" value="UniProtKB-KW"/>
</dbReference>
<dbReference type="AlphaFoldDB" id="A3LWD2"/>
<gene>
    <name evidence="6" type="ORF">PICST_46701</name>
</gene>
<dbReference type="STRING" id="322104.A3LWD2"/>
<dbReference type="Gene3D" id="1.10.357.60">
    <property type="match status" value="1"/>
</dbReference>
<dbReference type="OMA" id="GIIRAGP"/>
<dbReference type="OrthoDB" id="1922221at2759"/>
<dbReference type="HOGENOM" id="CLU_010236_4_1_1"/>
<feature type="domain" description="Exocyst complex subunit Exo70 C-terminal" evidence="5">
    <location>
        <begin position="218"/>
        <end position="611"/>
    </location>
</feature>
<keyword evidence="3 4" id="KW-0268">Exocytosis</keyword>
<protein>
    <recommendedName>
        <fullName evidence="4">Exocyst complex protein EXO70</fullName>
    </recommendedName>
</protein>
<dbReference type="GeneID" id="4839626"/>
<dbReference type="EMBL" id="CP000499">
    <property type="protein sequence ID" value="ABN66946.2"/>
    <property type="molecule type" value="Genomic_DNA"/>
</dbReference>
<dbReference type="Pfam" id="PF20669">
    <property type="entry name" value="Exo70_N"/>
    <property type="match status" value="1"/>
</dbReference>
<reference evidence="6 7" key="1">
    <citation type="journal article" date="2007" name="Nat. Biotechnol.">
        <title>Genome sequence of the lignocellulose-bioconverting and xylose-fermenting yeast Pichia stipitis.</title>
        <authorList>
            <person name="Jeffries T.W."/>
            <person name="Grigoriev I.V."/>
            <person name="Grimwood J."/>
            <person name="Laplaza J.M."/>
            <person name="Aerts A."/>
            <person name="Salamov A."/>
            <person name="Schmutz J."/>
            <person name="Lindquist E."/>
            <person name="Dehal P."/>
            <person name="Shapiro H."/>
            <person name="Jin Y.S."/>
            <person name="Passoth V."/>
            <person name="Richardson P.M."/>
        </authorList>
    </citation>
    <scope>NUCLEOTIDE SEQUENCE [LARGE SCALE GENOMIC DNA]</scope>
    <source>
        <strain evidence="7">ATCC 58785 / CBS 6054 / NBRC 10063 / NRRL Y-11545</strain>
    </source>
</reference>
<dbReference type="KEGG" id="pic:PICST_46701"/>
<evidence type="ECO:0000256" key="2">
    <source>
        <dbReference type="ARBA" id="ARBA00022448"/>
    </source>
</evidence>
<keyword evidence="7" id="KW-1185">Reference proteome</keyword>
<dbReference type="PANTHER" id="PTHR12542">
    <property type="entry name" value="EXOCYST COMPLEX PROTEIN EXO70"/>
    <property type="match status" value="1"/>
</dbReference>
<dbReference type="GO" id="GO:0005935">
    <property type="term" value="C:cellular bud neck"/>
    <property type="evidence" value="ECO:0007669"/>
    <property type="project" value="UniProtKB-SubCell"/>
</dbReference>
<dbReference type="InterPro" id="IPR046364">
    <property type="entry name" value="Exo70_C"/>
</dbReference>
<keyword evidence="4" id="KW-0653">Protein transport</keyword>
<dbReference type="RefSeq" id="XP_001384975.2">
    <property type="nucleotide sequence ID" value="XM_001384938.1"/>
</dbReference>
<dbReference type="eggNOG" id="KOG2344">
    <property type="taxonomic scope" value="Eukaryota"/>
</dbReference>
<dbReference type="PANTHER" id="PTHR12542:SF41">
    <property type="entry name" value="EXOCYST COMPLEX COMPONENT 7"/>
    <property type="match status" value="1"/>
</dbReference>
<dbReference type="Proteomes" id="UP000002258">
    <property type="component" value="Chromosome 5"/>
</dbReference>
<evidence type="ECO:0000256" key="4">
    <source>
        <dbReference type="RuleBase" id="RU365026"/>
    </source>
</evidence>
<evidence type="ECO:0000259" key="5">
    <source>
        <dbReference type="Pfam" id="PF03081"/>
    </source>
</evidence>
<comment type="similarity">
    <text evidence="1 4">Belongs to the EXO70 family.</text>
</comment>
<sequence length="613" mass="70349">MSLTVDVDEADVAVLSQNLAKSKELFSQISKSLTNVSQKSINASKNIKPILRDVNRLNNHKGQIENGLNLLQDVNESAVQINNFENILNNPIELIGLKKYIDTLDKSRALFKIIKPRFKKFTGILINFENLIDKSDMKLQTHMQGLIKQDAGEILQDGSTAKINDIKTILRYFGTDTAHVYKIYSRSRGNNVYEKLKPLEASTEPKERPENIPYEKGSNGITSFTTTFMNVIENELRLLKELNLPRSEVVGPIVERSVGEIYNHGIINRFSHFFNSSSAIIQNDILLLEFIDNLLQFQEFLRKNGVSNKEFDNSIALFITKSSVLFKEYIKLIELRFQNTEKITEINIPQIIVDLFSRIRRISEFPHALLSLISTYKLGDWLIVKPPVKFITVYTSVIPNTANDESAEYHLSSFFSDIIDSITINIEIGLKNNEANYKKSTQGFHLIKNVVMIETILNRSETLHKSLGNLGMERLNKLKNRFLKLFLDDWNYASYIIIRDMTTIATSHAHAAGGQGPSTGGSSGHLSNKEKEQIKDLFKNFNDSFEDAIRNYEKYNITDVNLRNYLSNEIKKLIINAYFKLYDKYGNSDFTKNKSKYVKYDKQQFERILNEKL</sequence>
<evidence type="ECO:0000256" key="3">
    <source>
        <dbReference type="ARBA" id="ARBA00022483"/>
    </source>
</evidence>
<dbReference type="InParanoid" id="A3LWD2"/>
<dbReference type="SUPFAM" id="SSF74788">
    <property type="entry name" value="Cullin repeat-like"/>
    <property type="match status" value="1"/>
</dbReference>
<comment type="subcellular location">
    <subcellularLocation>
        <location evidence="4">Bud</location>
    </subcellularLocation>
    <subcellularLocation>
        <location evidence="4">Bud neck</location>
    </subcellularLocation>
</comment>
<evidence type="ECO:0000313" key="7">
    <source>
        <dbReference type="Proteomes" id="UP000002258"/>
    </source>
</evidence>
<evidence type="ECO:0000256" key="1">
    <source>
        <dbReference type="ARBA" id="ARBA00006756"/>
    </source>
</evidence>
<dbReference type="Pfam" id="PF03081">
    <property type="entry name" value="Exo70_C"/>
    <property type="match status" value="1"/>
</dbReference>
<proteinExistence type="inferred from homology"/>
<dbReference type="GO" id="GO:0006887">
    <property type="term" value="P:exocytosis"/>
    <property type="evidence" value="ECO:0007669"/>
    <property type="project" value="UniProtKB-KW"/>
</dbReference>
<dbReference type="GO" id="GO:0005546">
    <property type="term" value="F:phosphatidylinositol-4,5-bisphosphate binding"/>
    <property type="evidence" value="ECO:0007669"/>
    <property type="project" value="InterPro"/>
</dbReference>
<dbReference type="InterPro" id="IPR004140">
    <property type="entry name" value="Exo70"/>
</dbReference>
<dbReference type="Gene3D" id="1.20.1310.30">
    <property type="match status" value="1"/>
</dbReference>